<evidence type="ECO:0000256" key="1">
    <source>
        <dbReference type="SAM" id="Phobius"/>
    </source>
</evidence>
<comment type="caution">
    <text evidence="2">The sequence shown here is derived from an EMBL/GenBank/DDBJ whole genome shotgun (WGS) entry which is preliminary data.</text>
</comment>
<organism evidence="2 3">
    <name type="scientific">Hydrogenispora ethanolica</name>
    <dbReference type="NCBI Taxonomy" id="1082276"/>
    <lineage>
        <taxon>Bacteria</taxon>
        <taxon>Bacillati</taxon>
        <taxon>Bacillota</taxon>
        <taxon>Hydrogenispora</taxon>
    </lineage>
</organism>
<sequence length="142" mass="15605">MNNPQYDIQISLIDQKVKMSGISKSNAEQPLTFDFAPPLGTGAGYAGLELLVMSFASCVSTTLLYLLRKKGAQVSDFKAHVQGFRREKPLSLGKIIFEAAIKADHIGADEIRNALEETRTLAPVWVSMSDQVVVETSYKLLD</sequence>
<dbReference type="InterPro" id="IPR036102">
    <property type="entry name" value="OsmC/Ohrsf"/>
</dbReference>
<evidence type="ECO:0000313" key="3">
    <source>
        <dbReference type="Proteomes" id="UP000295008"/>
    </source>
</evidence>
<keyword evidence="3" id="KW-1185">Reference proteome</keyword>
<keyword evidence="1" id="KW-1133">Transmembrane helix</keyword>
<dbReference type="PANTHER" id="PTHR34352">
    <property type="entry name" value="PROTEIN YHFA"/>
    <property type="match status" value="1"/>
</dbReference>
<dbReference type="Gene3D" id="3.30.300.20">
    <property type="match status" value="1"/>
</dbReference>
<keyword evidence="1" id="KW-0472">Membrane</keyword>
<gene>
    <name evidence="2" type="ORF">EDC14_100469</name>
</gene>
<dbReference type="PANTHER" id="PTHR34352:SF1">
    <property type="entry name" value="PROTEIN YHFA"/>
    <property type="match status" value="1"/>
</dbReference>
<reference evidence="2 3" key="1">
    <citation type="submission" date="2019-03" db="EMBL/GenBank/DDBJ databases">
        <title>Genomic Encyclopedia of Type Strains, Phase IV (KMG-IV): sequencing the most valuable type-strain genomes for metagenomic binning, comparative biology and taxonomic classification.</title>
        <authorList>
            <person name="Goeker M."/>
        </authorList>
    </citation>
    <scope>NUCLEOTIDE SEQUENCE [LARGE SCALE GENOMIC DNA]</scope>
    <source>
        <strain evidence="2 3">LX-B</strain>
    </source>
</reference>
<feature type="transmembrane region" description="Helical" evidence="1">
    <location>
        <begin position="43"/>
        <end position="67"/>
    </location>
</feature>
<keyword evidence="1" id="KW-0812">Transmembrane</keyword>
<protein>
    <submittedName>
        <fullName evidence="2">Putative redox protein</fullName>
    </submittedName>
</protein>
<dbReference type="Pfam" id="PF02566">
    <property type="entry name" value="OsmC"/>
    <property type="match status" value="1"/>
</dbReference>
<dbReference type="SUPFAM" id="SSF82784">
    <property type="entry name" value="OsmC-like"/>
    <property type="match status" value="1"/>
</dbReference>
<evidence type="ECO:0000313" key="2">
    <source>
        <dbReference type="EMBL" id="TCL74133.1"/>
    </source>
</evidence>
<dbReference type="EMBL" id="SLUN01000004">
    <property type="protein sequence ID" value="TCL74133.1"/>
    <property type="molecule type" value="Genomic_DNA"/>
</dbReference>
<name>A0A4R1S4E6_HYDET</name>
<dbReference type="InterPro" id="IPR015946">
    <property type="entry name" value="KH_dom-like_a/b"/>
</dbReference>
<dbReference type="InterPro" id="IPR003718">
    <property type="entry name" value="OsmC/Ohr_fam"/>
</dbReference>
<accession>A0A4R1S4E6</accession>
<proteinExistence type="predicted"/>
<dbReference type="Proteomes" id="UP000295008">
    <property type="component" value="Unassembled WGS sequence"/>
</dbReference>
<dbReference type="AlphaFoldDB" id="A0A4R1S4E6"/>